<name>A0ABT1NGC2_9FIRM</name>
<dbReference type="InterPro" id="IPR001119">
    <property type="entry name" value="SLH_dom"/>
</dbReference>
<feature type="chain" id="PRO_5047214885" evidence="3">
    <location>
        <begin position="29"/>
        <end position="1375"/>
    </location>
</feature>
<dbReference type="PROSITE" id="PS51272">
    <property type="entry name" value="SLH"/>
    <property type="match status" value="3"/>
</dbReference>
<evidence type="ECO:0000256" key="2">
    <source>
        <dbReference type="SAM" id="MobiDB-lite"/>
    </source>
</evidence>
<dbReference type="SMART" id="SM00635">
    <property type="entry name" value="BID_2"/>
    <property type="match status" value="1"/>
</dbReference>
<feature type="region of interest" description="Disordered" evidence="2">
    <location>
        <begin position="954"/>
        <end position="987"/>
    </location>
</feature>
<evidence type="ECO:0000259" key="4">
    <source>
        <dbReference type="PROSITE" id="PS51272"/>
    </source>
</evidence>
<dbReference type="PANTHER" id="PTHR45661">
    <property type="entry name" value="SURFACE ANTIGEN"/>
    <property type="match status" value="1"/>
</dbReference>
<dbReference type="PANTHER" id="PTHR45661:SF3">
    <property type="entry name" value="IG-LIKE DOMAIN-CONTAINING PROTEIN"/>
    <property type="match status" value="1"/>
</dbReference>
<feature type="signal peptide" evidence="3">
    <location>
        <begin position="1"/>
        <end position="28"/>
    </location>
</feature>
<evidence type="ECO:0000313" key="6">
    <source>
        <dbReference type="Proteomes" id="UP001651880"/>
    </source>
</evidence>
<dbReference type="Pfam" id="PF13306">
    <property type="entry name" value="LRR_5"/>
    <property type="match status" value="3"/>
</dbReference>
<dbReference type="Proteomes" id="UP001651880">
    <property type="component" value="Unassembled WGS sequence"/>
</dbReference>
<keyword evidence="1" id="KW-0677">Repeat</keyword>
<proteinExistence type="predicted"/>
<organism evidence="5 6">
    <name type="scientific">Lutispora saccharofermentans</name>
    <dbReference type="NCBI Taxonomy" id="3024236"/>
    <lineage>
        <taxon>Bacteria</taxon>
        <taxon>Bacillati</taxon>
        <taxon>Bacillota</taxon>
        <taxon>Clostridia</taxon>
        <taxon>Lutisporales</taxon>
        <taxon>Lutisporaceae</taxon>
        <taxon>Lutispora</taxon>
    </lineage>
</organism>
<dbReference type="InterPro" id="IPR008964">
    <property type="entry name" value="Invasin/intimin_cell_adhesion"/>
</dbReference>
<gene>
    <name evidence="5" type="ORF">LJD61_12100</name>
</gene>
<dbReference type="Pfam" id="PF00395">
    <property type="entry name" value="SLH"/>
    <property type="match status" value="3"/>
</dbReference>
<evidence type="ECO:0000256" key="1">
    <source>
        <dbReference type="ARBA" id="ARBA00022737"/>
    </source>
</evidence>
<accession>A0ABT1NGC2</accession>
<comment type="caution">
    <text evidence="5">The sequence shown here is derived from an EMBL/GenBank/DDBJ whole genome shotgun (WGS) entry which is preliminary data.</text>
</comment>
<dbReference type="Pfam" id="PF18998">
    <property type="entry name" value="Flg_new_2"/>
    <property type="match status" value="1"/>
</dbReference>
<dbReference type="InterPro" id="IPR032675">
    <property type="entry name" value="LRR_dom_sf"/>
</dbReference>
<feature type="compositionally biased region" description="Low complexity" evidence="2">
    <location>
        <begin position="972"/>
        <end position="987"/>
    </location>
</feature>
<dbReference type="SUPFAM" id="SSF49373">
    <property type="entry name" value="Invasin/intimin cell-adhesion fragments"/>
    <property type="match status" value="1"/>
</dbReference>
<feature type="domain" description="SLH" evidence="4">
    <location>
        <begin position="1193"/>
        <end position="1256"/>
    </location>
</feature>
<dbReference type="Pfam" id="PF02368">
    <property type="entry name" value="Big_2"/>
    <property type="match status" value="1"/>
</dbReference>
<dbReference type="RefSeq" id="WP_255227806.1">
    <property type="nucleotide sequence ID" value="NZ_JAJEKE010000010.1"/>
</dbReference>
<dbReference type="Gene3D" id="2.60.40.1080">
    <property type="match status" value="1"/>
</dbReference>
<evidence type="ECO:0000256" key="3">
    <source>
        <dbReference type="SAM" id="SignalP"/>
    </source>
</evidence>
<sequence length="1375" mass="140631">MKLKCKRIGSLLLALCMLMTMLPVQVAAAVDGTFTDNGLEYKVLTEDGDAKTGTVALTGYEGSKPSGSFTVTDAVYNGGITYTVTEIGDGAFEYCDFVNLTIPDSVEDIGDEAFADCEELASLSLGSSVRTIGESAFAYCGKLESVTIPASVEAIGNDAFNQCGSLTAFTAASDNPNFSAEGGVLYDKSGETLVIYPPGKADTSFSIPALVKTIGAYAFARCDNLESITIGGSVETIGESSFAYCENLESVTIGSSVKVIGEKAFSNCYSLESVIFEANSSLETIGDGAFGYCISLISLTLPDSLESIGASAFGYCDSLESINIPASVNTIGDQAFYVIPKLATITVAPDNGYFSAEDNVLYDKAKTLLIRYLPGKTDTSFSVPASVVTIGEGAFYACGDIEAVTIPASVNTIGDAAFYWASGLEEISFLGVDPPSSISDDDSTFSNTDLTAIYVPAGSVDAYKAALPDYADKVQAALLSATGTMDIGGETEKNLASNQSGTGWTWDAASATLTLNSSYTGEPIAIDCQYTDAINLIYTGDVSISSSAASSIFCRGSLNITGSGGTLTLNSAGSDSAYCAIDVYSGALTIGGSADVNATCAGSGTSPAAVVIYGMKGVTVSGSADVTADATGADASGIWVEWGDITISTTGTVTANGNGTGGALAMWNVRKLNMSGGTLTLTGNPLVGHRADLNITGGSITIGGTPVYRALLTLSGVSEPAQVTSISSPASGYGVSSDYTSDDGSLCFLLPAGSRIVTLTADGKTYTGTVNVTTDHAAAATLTYAPGVTVYPITVNSGTADPAEAAADTTVTITANAAPSGQRFKEWTVVSGGVTLANANAASTTFTMPANPVEVTATYEDIPAGVRPVTGITLNRTSASLYRNATPNTVTLTATVAPADATDKTVTWRSSNTAVAAVDASGKVTAAGNGTAVITATTTDGGYTASCTVTVTTYSSGGDKDGGSSGNDRSRGGSTASAAGTAVTDGGGTVTATASVDGSGNASAAVTQAQISNAIAKASEAAAKSGRPAMVEIKVKAPADAKTVETTIPQASIRELARGKVEALTINTPAAEITFDAEALSAISERAAGEVKITVARADASSLSEADRQKIGDRPVLDFSVKSGDKEITQFRGTATVSVPYTPKPGEDINAIVIYYIDAKGEAEAVAGCWYDPATGRVIFETDHFSTYAVGYNKISFRDVEQASPYAEAVTFIAARGITGGTGNGNFSPGEGLTRGEFLVMLMRACNIAPDRDISENFADAGNTWYTGYLAAAKRLGISEGVGANSFAPERKITNQELYTMLYNSLEAMNRLPEAASGKTLTAYSDSGEVASWASTAMSHFAKADILAGSGGKLSPAAAATRAEMARIMYSLLSK</sequence>
<reference evidence="5 6" key="1">
    <citation type="submission" date="2021-10" db="EMBL/GenBank/DDBJ databases">
        <title>Lutispora strain m25 sp. nov., a thermophilic, non-spore-forming bacterium isolated from a lab-scale methanogenic bioreactor digesting anaerobic sludge.</title>
        <authorList>
            <person name="El Houari A."/>
            <person name="Mcdonald J."/>
        </authorList>
    </citation>
    <scope>NUCLEOTIDE SEQUENCE [LARGE SCALE GENOMIC DNA]</scope>
    <source>
        <strain evidence="6">m25</strain>
    </source>
</reference>
<dbReference type="InterPro" id="IPR003343">
    <property type="entry name" value="Big_2"/>
</dbReference>
<dbReference type="EMBL" id="JAJEKE010000010">
    <property type="protein sequence ID" value="MCQ1530287.1"/>
    <property type="molecule type" value="Genomic_DNA"/>
</dbReference>
<keyword evidence="3" id="KW-0732">Signal</keyword>
<dbReference type="InterPro" id="IPR044060">
    <property type="entry name" value="Bacterial_rp_domain"/>
</dbReference>
<dbReference type="InterPro" id="IPR026906">
    <property type="entry name" value="LRR_5"/>
</dbReference>
<evidence type="ECO:0000313" key="5">
    <source>
        <dbReference type="EMBL" id="MCQ1530287.1"/>
    </source>
</evidence>
<feature type="domain" description="SLH" evidence="4">
    <location>
        <begin position="1321"/>
        <end position="1375"/>
    </location>
</feature>
<dbReference type="Gene3D" id="3.80.10.10">
    <property type="entry name" value="Ribonuclease Inhibitor"/>
    <property type="match status" value="2"/>
</dbReference>
<keyword evidence="6" id="KW-1185">Reference proteome</keyword>
<feature type="domain" description="SLH" evidence="4">
    <location>
        <begin position="1257"/>
        <end position="1316"/>
    </location>
</feature>
<dbReference type="SUPFAM" id="SSF52058">
    <property type="entry name" value="L domain-like"/>
    <property type="match status" value="1"/>
</dbReference>
<protein>
    <submittedName>
        <fullName evidence="5">Leucine-rich repeat protein</fullName>
    </submittedName>
</protein>
<dbReference type="InterPro" id="IPR053139">
    <property type="entry name" value="Surface_bspA-like"/>
</dbReference>